<evidence type="ECO:0000313" key="2">
    <source>
        <dbReference type="Proteomes" id="UP000249340"/>
    </source>
</evidence>
<dbReference type="EMBL" id="CP031264">
    <property type="protein sequence ID" value="AXI79453.1"/>
    <property type="molecule type" value="Genomic_DNA"/>
</dbReference>
<protein>
    <submittedName>
        <fullName evidence="1">Uncharacterized protein</fullName>
    </submittedName>
</protein>
<accession>A0A345T0E8</accession>
<dbReference type="OrthoDB" id="3854942at2"/>
<dbReference type="AlphaFoldDB" id="A0A345T0E8"/>
<organism evidence="1 2">
    <name type="scientific">Peterkaempfera bronchialis</name>
    <dbReference type="NCBI Taxonomy" id="2126346"/>
    <lineage>
        <taxon>Bacteria</taxon>
        <taxon>Bacillati</taxon>
        <taxon>Actinomycetota</taxon>
        <taxon>Actinomycetes</taxon>
        <taxon>Kitasatosporales</taxon>
        <taxon>Streptomycetaceae</taxon>
        <taxon>Peterkaempfera</taxon>
    </lineage>
</organism>
<reference evidence="2" key="1">
    <citation type="submission" date="2018-07" db="EMBL/GenBank/DDBJ databases">
        <title>Streptacidiphilus bronchialis DSM 106435 chromosome.</title>
        <authorList>
            <person name="Batra D."/>
            <person name="Gulvik C.A."/>
        </authorList>
    </citation>
    <scope>NUCLEOTIDE SEQUENCE [LARGE SCALE GENOMIC DNA]</scope>
    <source>
        <strain evidence="2">DSM 106435</strain>
    </source>
</reference>
<name>A0A345T0E8_9ACTN</name>
<dbReference type="Proteomes" id="UP000249340">
    <property type="component" value="Chromosome"/>
</dbReference>
<dbReference type="RefSeq" id="WP_111494481.1">
    <property type="nucleotide sequence ID" value="NZ_CP031264.1"/>
</dbReference>
<sequence>MSMNIDELSAESADLLPGREALTKFSLNIAKTVNVTKHVANVSAANDSLALNDHSPFAVAQSSANQSISIHQ</sequence>
<keyword evidence="2" id="KW-1185">Reference proteome</keyword>
<evidence type="ECO:0000313" key="1">
    <source>
        <dbReference type="EMBL" id="AXI79453.1"/>
    </source>
</evidence>
<dbReference type="KEGG" id="stri:C7M71_020610"/>
<proteinExistence type="predicted"/>
<gene>
    <name evidence="1" type="ORF">C7M71_020610</name>
</gene>